<keyword evidence="2" id="KW-0964">Secreted</keyword>
<feature type="domain" description="Kazal-like" evidence="5">
    <location>
        <begin position="666"/>
        <end position="715"/>
    </location>
</feature>
<dbReference type="InterPro" id="IPR036058">
    <property type="entry name" value="Kazal_dom_sf"/>
</dbReference>
<evidence type="ECO:0000256" key="4">
    <source>
        <dbReference type="SAM" id="SignalP"/>
    </source>
</evidence>
<dbReference type="SMART" id="SM00280">
    <property type="entry name" value="KAZAL"/>
    <property type="match status" value="14"/>
</dbReference>
<dbReference type="InterPro" id="IPR039932">
    <property type="entry name" value="Spink4-like"/>
</dbReference>
<feature type="domain" description="Kazal-like" evidence="5">
    <location>
        <begin position="239"/>
        <end position="278"/>
    </location>
</feature>
<feature type="domain" description="Kazal-like" evidence="5">
    <location>
        <begin position="609"/>
        <end position="655"/>
    </location>
</feature>
<dbReference type="PANTHER" id="PTHR21179:SF0">
    <property type="entry name" value="SERINE PROTEASE INHIBITOR KAZAL-TYPE 4"/>
    <property type="match status" value="1"/>
</dbReference>
<feature type="domain" description="Kazal-like" evidence="5">
    <location>
        <begin position="923"/>
        <end position="972"/>
    </location>
</feature>
<dbReference type="GO" id="GO:0005576">
    <property type="term" value="C:extracellular region"/>
    <property type="evidence" value="ECO:0007669"/>
    <property type="project" value="UniProtKB-SubCell"/>
</dbReference>
<sequence length="986" mass="111081">MILLVILMLVFDISVIHTKIYGNDYYEYDTNEIYPDEEISHLESCGCPSNYNPICASDGKTYNNKCILECTSKKYDPKIGFVYRGRCEDKRIVCACQQTSQPVCGTDGETYANKCFLNCARKFYPQLYLVTESMCYNDPEVCSCPDFYDPMCGSDGKMYGSGCFLECAQTHNQFLNFVSNGDCEEPFAIRFGLYCQLSPFFFNSVTNMDWLVRFKVFFNSEFPDFELYDTTAAKHLLCTQEKVCGSDGQTYRNNCFLVCERDRRKSNLRVASNGPCNPTINKLVNTENIKGNYKNSIGNYENVKENDCMCPIEEGKVCGSDGQTYLNVCFLVCERSKNPVLTVVSKGPCNPTTNKLANTDIIKGNYKNSIGNYENVKENDCMCPTEEGKVCGSDGQTYLNVCFLVCERSKNPVLTVVSKGPCKPYVNEWVNFEKVEGSDENINGNDGTINMIQPNVYLDQLFNQLYNRTNYMAAQYFLSLMKDLIHKEEIEFFNDNCNCLNTVKEVCGSDGKTYTNRCKLECTRRLQTDLKYVSEGSCNVNALVYGEKTKVIDNICNCPNTVNNVCGSDGRTYTNRCTLECRRLSQTDLKEGRCKAEIGHELVHDEKIKVINNICNCPKIVNEVCGSDGKIYTNRCILECRKMSQIDLKEQACNAQAMNGVVYKKNIERNDCWCEKIKDPVCGSDGQTYSNPCSLGCEQNKKPQLKLVSRGPCDTKVNSKVPKHKSSSNTIDDCHCPKVIKKVCGSDGKTYQNLCWLQCARQQNPALHYLPNESSCNPNMNYTPNTGILNPNRLDGSKNTNNRNNIKEDSCPCPNITQTICASDGQTYDNLCILDCAQKENPDLRFMSKGPCTSNINNLLKTRNHTQERCACPNMFMNVCGSDAKTYDNLCVLECARKENPYLFFVEVGKCTPQLKVMLFTKSSVLGICRCTKLVRKVCGSDGKTYTNRCELECARKTQTDLKQASDGACNAKIMDIEGFHTSAFE</sequence>
<protein>
    <recommendedName>
        <fullName evidence="5">Kazal-like domain-containing protein</fullName>
    </recommendedName>
</protein>
<feature type="domain" description="Kazal-like" evidence="5">
    <location>
        <begin position="491"/>
        <end position="540"/>
    </location>
</feature>
<evidence type="ECO:0000256" key="3">
    <source>
        <dbReference type="ARBA" id="ARBA00023157"/>
    </source>
</evidence>
<feature type="domain" description="Kazal-like" evidence="5">
    <location>
        <begin position="375"/>
        <end position="424"/>
    </location>
</feature>
<feature type="chain" id="PRO_5040311713" description="Kazal-like domain-containing protein" evidence="4">
    <location>
        <begin position="19"/>
        <end position="986"/>
    </location>
</feature>
<feature type="signal peptide" evidence="4">
    <location>
        <begin position="1"/>
        <end position="18"/>
    </location>
</feature>
<keyword evidence="4" id="KW-0732">Signal</keyword>
<keyword evidence="7" id="KW-1185">Reference proteome</keyword>
<evidence type="ECO:0000313" key="6">
    <source>
        <dbReference type="EMBL" id="CAH1115292.1"/>
    </source>
</evidence>
<dbReference type="OrthoDB" id="6696534at2759"/>
<dbReference type="PROSITE" id="PS51465">
    <property type="entry name" value="KAZAL_2"/>
    <property type="match status" value="14"/>
</dbReference>
<dbReference type="Gene3D" id="3.30.60.30">
    <property type="match status" value="14"/>
</dbReference>
<dbReference type="GO" id="GO:0004867">
    <property type="term" value="F:serine-type endopeptidase inhibitor activity"/>
    <property type="evidence" value="ECO:0007669"/>
    <property type="project" value="InterPro"/>
</dbReference>
<dbReference type="EMBL" id="OV651821">
    <property type="protein sequence ID" value="CAH1115292.1"/>
    <property type="molecule type" value="Genomic_DNA"/>
</dbReference>
<comment type="subcellular location">
    <subcellularLocation>
        <location evidence="1">Secreted</location>
    </subcellularLocation>
</comment>
<evidence type="ECO:0000256" key="2">
    <source>
        <dbReference type="ARBA" id="ARBA00022525"/>
    </source>
</evidence>
<feature type="domain" description="Kazal-like" evidence="5">
    <location>
        <begin position="550"/>
        <end position="596"/>
    </location>
</feature>
<dbReference type="AlphaFoldDB" id="A0A9P0D6X0"/>
<keyword evidence="3" id="KW-1015">Disulfide bond</keyword>
<reference evidence="6" key="1">
    <citation type="submission" date="2022-01" db="EMBL/GenBank/DDBJ databases">
        <authorList>
            <person name="King R."/>
        </authorList>
    </citation>
    <scope>NUCLEOTIDE SEQUENCE</scope>
</reference>
<dbReference type="InterPro" id="IPR002350">
    <property type="entry name" value="Kazal_dom"/>
</dbReference>
<dbReference type="Pfam" id="PF07648">
    <property type="entry name" value="Kazal_2"/>
    <property type="match status" value="6"/>
</dbReference>
<dbReference type="SUPFAM" id="SSF100895">
    <property type="entry name" value="Kazal-type serine protease inhibitors"/>
    <property type="match status" value="14"/>
</dbReference>
<organism evidence="6 7">
    <name type="scientific">Psylliodes chrysocephalus</name>
    <dbReference type="NCBI Taxonomy" id="3402493"/>
    <lineage>
        <taxon>Eukaryota</taxon>
        <taxon>Metazoa</taxon>
        <taxon>Ecdysozoa</taxon>
        <taxon>Arthropoda</taxon>
        <taxon>Hexapoda</taxon>
        <taxon>Insecta</taxon>
        <taxon>Pterygota</taxon>
        <taxon>Neoptera</taxon>
        <taxon>Endopterygota</taxon>
        <taxon>Coleoptera</taxon>
        <taxon>Polyphaga</taxon>
        <taxon>Cucujiformia</taxon>
        <taxon>Chrysomeloidea</taxon>
        <taxon>Chrysomelidae</taxon>
        <taxon>Galerucinae</taxon>
        <taxon>Alticini</taxon>
        <taxon>Psylliodes</taxon>
    </lineage>
</organism>
<dbReference type="PROSITE" id="PS00282">
    <property type="entry name" value="KAZAL_1"/>
    <property type="match status" value="7"/>
</dbReference>
<feature type="domain" description="Kazal-like" evidence="5">
    <location>
        <begin position="864"/>
        <end position="913"/>
    </location>
</feature>
<dbReference type="Proteomes" id="UP001153636">
    <property type="component" value="Chromosome 9"/>
</dbReference>
<feature type="domain" description="Kazal-like" evidence="5">
    <location>
        <begin position="90"/>
        <end position="122"/>
    </location>
</feature>
<accession>A0A9P0D6X0</accession>
<feature type="domain" description="Kazal-like" evidence="5">
    <location>
        <begin position="39"/>
        <end position="89"/>
    </location>
</feature>
<feature type="domain" description="Kazal-like" evidence="5">
    <location>
        <begin position="728"/>
        <end position="778"/>
    </location>
</feature>
<evidence type="ECO:0000256" key="1">
    <source>
        <dbReference type="ARBA" id="ARBA00004613"/>
    </source>
</evidence>
<feature type="domain" description="Kazal-like" evidence="5">
    <location>
        <begin position="805"/>
        <end position="854"/>
    </location>
</feature>
<dbReference type="CDD" id="cd00104">
    <property type="entry name" value="KAZAL_FS"/>
    <property type="match status" value="14"/>
</dbReference>
<dbReference type="PANTHER" id="PTHR21179">
    <property type="entry name" value="SERINE-TYPE ENDOPEPTIDASE INHIBITOR"/>
    <property type="match status" value="1"/>
</dbReference>
<name>A0A9P0D6X0_9CUCU</name>
<dbReference type="Pfam" id="PF00050">
    <property type="entry name" value="Kazal_1"/>
    <property type="match status" value="8"/>
</dbReference>
<proteinExistence type="predicted"/>
<evidence type="ECO:0000313" key="7">
    <source>
        <dbReference type="Proteomes" id="UP001153636"/>
    </source>
</evidence>
<feature type="domain" description="Kazal-like" evidence="5">
    <location>
        <begin position="129"/>
        <end position="185"/>
    </location>
</feature>
<evidence type="ECO:0000259" key="5">
    <source>
        <dbReference type="PROSITE" id="PS51465"/>
    </source>
</evidence>
<feature type="domain" description="Kazal-like" evidence="5">
    <location>
        <begin position="302"/>
        <end position="351"/>
    </location>
</feature>
<gene>
    <name evidence="6" type="ORF">PSYICH_LOCUS14936</name>
</gene>